<dbReference type="RefSeq" id="WP_055461342.1">
    <property type="nucleotide sequence ID" value="NZ_CYHG01000001.1"/>
</dbReference>
<gene>
    <name evidence="1" type="ORF">Ga0061065_101204</name>
</gene>
<reference evidence="2" key="1">
    <citation type="submission" date="2015-08" db="EMBL/GenBank/DDBJ databases">
        <authorList>
            <person name="Varghese N."/>
        </authorList>
    </citation>
    <scope>NUCLEOTIDE SEQUENCE [LARGE SCALE GENOMIC DNA]</scope>
    <source>
        <strain evidence="2">JCM 18476</strain>
    </source>
</reference>
<accession>A0A0K6IH28</accession>
<proteinExistence type="predicted"/>
<dbReference type="Proteomes" id="UP000182769">
    <property type="component" value="Unassembled WGS sequence"/>
</dbReference>
<evidence type="ECO:0000313" key="1">
    <source>
        <dbReference type="EMBL" id="CUB02371.1"/>
    </source>
</evidence>
<evidence type="ECO:0000313" key="2">
    <source>
        <dbReference type="Proteomes" id="UP000182769"/>
    </source>
</evidence>
<dbReference type="AlphaFoldDB" id="A0A0K6IH28"/>
<organism evidence="1 2">
    <name type="scientific">Marinomonas fungiae</name>
    <dbReference type="NCBI Taxonomy" id="1137284"/>
    <lineage>
        <taxon>Bacteria</taxon>
        <taxon>Pseudomonadati</taxon>
        <taxon>Pseudomonadota</taxon>
        <taxon>Gammaproteobacteria</taxon>
        <taxon>Oceanospirillales</taxon>
        <taxon>Oceanospirillaceae</taxon>
        <taxon>Marinomonas</taxon>
    </lineage>
</organism>
<name>A0A0K6IH28_9GAMM</name>
<protein>
    <submittedName>
        <fullName evidence="1">Uncharacterized protein</fullName>
    </submittedName>
</protein>
<sequence length="224" mass="25577">MKATFGQDSWQNIVHHSDILRVYEVQLSMNEHANHNFCFPFDSLLTVADGQIFLESPIEETSLKANQAVWLSHNQAIRCVAVSPLARLFVVVFNGQNTRHQDRFERFASGTEHKHELASGVTHWRVENKEFGKIEWVMLPALYKEPIHYLKESEEFILPLNHDHSLCVAFEDQDLLAIGESGLVISPGQCRSLVNSANKPITYLSIITPYPKHSRILKLKAHHS</sequence>
<dbReference type="OrthoDB" id="6104526at2"/>
<dbReference type="EMBL" id="CYHG01000001">
    <property type="protein sequence ID" value="CUB02371.1"/>
    <property type="molecule type" value="Genomic_DNA"/>
</dbReference>
<keyword evidence="2" id="KW-1185">Reference proteome</keyword>